<dbReference type="AlphaFoldDB" id="A0AB34K247"/>
<dbReference type="EMBL" id="JBGBPQ010000002">
    <property type="protein sequence ID" value="KAL1528270.1"/>
    <property type="molecule type" value="Genomic_DNA"/>
</dbReference>
<keyword evidence="2" id="KW-1185">Reference proteome</keyword>
<organism evidence="1 2">
    <name type="scientific">Prymnesium parvum</name>
    <name type="common">Toxic golden alga</name>
    <dbReference type="NCBI Taxonomy" id="97485"/>
    <lineage>
        <taxon>Eukaryota</taxon>
        <taxon>Haptista</taxon>
        <taxon>Haptophyta</taxon>
        <taxon>Prymnesiophyceae</taxon>
        <taxon>Prymnesiales</taxon>
        <taxon>Prymnesiaceae</taxon>
        <taxon>Prymnesium</taxon>
    </lineage>
</organism>
<dbReference type="GO" id="GO:0045332">
    <property type="term" value="P:phospholipid translocation"/>
    <property type="evidence" value="ECO:0007669"/>
    <property type="project" value="TreeGrafter"/>
</dbReference>
<comment type="caution">
    <text evidence="1">The sequence shown here is derived from an EMBL/GenBank/DDBJ whole genome shotgun (WGS) entry which is preliminary data.</text>
</comment>
<dbReference type="InterPro" id="IPR023299">
    <property type="entry name" value="ATPase_P-typ_cyto_dom_N"/>
</dbReference>
<protein>
    <submittedName>
        <fullName evidence="1">Uncharacterized protein</fullName>
    </submittedName>
</protein>
<reference evidence="1 2" key="1">
    <citation type="journal article" date="2024" name="Science">
        <title>Giant polyketide synthase enzymes in the biosynthesis of giant marine polyether toxins.</title>
        <authorList>
            <person name="Fallon T.R."/>
            <person name="Shende V.V."/>
            <person name="Wierzbicki I.H."/>
            <person name="Pendleton A.L."/>
            <person name="Watervoot N.F."/>
            <person name="Auber R.P."/>
            <person name="Gonzalez D.J."/>
            <person name="Wisecaver J.H."/>
            <person name="Moore B.S."/>
        </authorList>
    </citation>
    <scope>NUCLEOTIDE SEQUENCE [LARGE SCALE GENOMIC DNA]</scope>
    <source>
        <strain evidence="1 2">12B1</strain>
    </source>
</reference>
<dbReference type="GO" id="GO:0000166">
    <property type="term" value="F:nucleotide binding"/>
    <property type="evidence" value="ECO:0007669"/>
    <property type="project" value="InterPro"/>
</dbReference>
<sequence>MSLSSPPRSRRKLLRQLRDAGRTRTPSLISSDDIVSSEATVRTATISGVRFGPSDLRAPREYYRFDWAHERELWIGCLLSEHVRRIRDGVIYDDVLCPLGRLNAEMMWHILRFLHEGAKPEADPELLGSLRGTPLAEVDSFLEGVTVCHALWGTSNGGAAHGEQAYLDVASRAISRVGYLVECTEMENALIVRRGGRLQRYEILCTVASDDRLRQFSNLSPVHKSIVLRCSDGNYRLYTVGPIGSILERLASHTGTSEAERSIVQRTTEHIREFDASGLTTLVYSTRTLSSHFFEDWYQRYFDVLMQAMEPPELPLMDELERGSHLLGSCAVELPLRYGVREVVQLLHEYHVPMTLISRLPTGPSATILQRSGIAESSGGVVPEGHQFLVLGTEGVSSPVFLALLRETQLDIDEQRGGGTGTRARMPISSATPESAGCGAVLTWLRKIFSRQLRRRENFIRMG</sequence>
<name>A0AB34K247_PRYPA</name>
<evidence type="ECO:0000313" key="1">
    <source>
        <dbReference type="EMBL" id="KAL1528270.1"/>
    </source>
</evidence>
<dbReference type="PANTHER" id="PTHR24092:SF150">
    <property type="entry name" value="PHOSPHOLIPID-TRANSPORTING ATPASE"/>
    <property type="match status" value="1"/>
</dbReference>
<dbReference type="PANTHER" id="PTHR24092">
    <property type="entry name" value="PROBABLE PHOSPHOLIPID-TRANSPORTING ATPASE"/>
    <property type="match status" value="1"/>
</dbReference>
<dbReference type="Gene3D" id="3.40.1110.10">
    <property type="entry name" value="Calcium-transporting ATPase, cytoplasmic domain N"/>
    <property type="match status" value="1"/>
</dbReference>
<dbReference type="GO" id="GO:0140326">
    <property type="term" value="F:ATPase-coupled intramembrane lipid transporter activity"/>
    <property type="evidence" value="ECO:0007669"/>
    <property type="project" value="TreeGrafter"/>
</dbReference>
<accession>A0AB34K247</accession>
<gene>
    <name evidence="1" type="ORF">AB1Y20_009627</name>
</gene>
<evidence type="ECO:0000313" key="2">
    <source>
        <dbReference type="Proteomes" id="UP001515480"/>
    </source>
</evidence>
<dbReference type="Proteomes" id="UP001515480">
    <property type="component" value="Unassembled WGS sequence"/>
</dbReference>
<proteinExistence type="predicted"/>
<dbReference type="GO" id="GO:0005886">
    <property type="term" value="C:plasma membrane"/>
    <property type="evidence" value="ECO:0007669"/>
    <property type="project" value="TreeGrafter"/>
</dbReference>